<feature type="region of interest" description="Disordered" evidence="5">
    <location>
        <begin position="296"/>
        <end position="335"/>
    </location>
</feature>
<dbReference type="Proteomes" id="UP001652461">
    <property type="component" value="Unassembled WGS sequence"/>
</dbReference>
<dbReference type="InterPro" id="IPR027434">
    <property type="entry name" value="Homing_endonucl"/>
</dbReference>
<evidence type="ECO:0000259" key="6">
    <source>
        <dbReference type="Pfam" id="PF02650"/>
    </source>
</evidence>
<dbReference type="RefSeq" id="WP_158363634.1">
    <property type="nucleotide sequence ID" value="NZ_JAOQKC010000011.1"/>
</dbReference>
<dbReference type="Pfam" id="PF10298">
    <property type="entry name" value="WhiA_N"/>
    <property type="match status" value="1"/>
</dbReference>
<feature type="domain" description="Sporulation regulator WhiA C-terminal" evidence="6">
    <location>
        <begin position="204"/>
        <end position="287"/>
    </location>
</feature>
<proteinExistence type="inferred from homology"/>
<keyword evidence="2 4" id="KW-0238">DNA-binding</keyword>
<evidence type="ECO:0000313" key="9">
    <source>
        <dbReference type="EMBL" id="MCU6697179.1"/>
    </source>
</evidence>
<evidence type="ECO:0000256" key="4">
    <source>
        <dbReference type="HAMAP-Rule" id="MF_01420"/>
    </source>
</evidence>
<name>A0ABT2RXX7_9FIRM</name>
<dbReference type="GO" id="GO:0003677">
    <property type="term" value="F:DNA binding"/>
    <property type="evidence" value="ECO:0007669"/>
    <property type="project" value="UniProtKB-KW"/>
</dbReference>
<organism evidence="9 10">
    <name type="scientific">Laedolimicola ammoniilytica</name>
    <dbReference type="NCBI Taxonomy" id="2981771"/>
    <lineage>
        <taxon>Bacteria</taxon>
        <taxon>Bacillati</taxon>
        <taxon>Bacillota</taxon>
        <taxon>Clostridia</taxon>
        <taxon>Lachnospirales</taxon>
        <taxon>Lachnospiraceae</taxon>
        <taxon>Laedolimicola</taxon>
    </lineage>
</organism>
<dbReference type="InterPro" id="IPR039518">
    <property type="entry name" value="WhiA_LAGLIDADG_dom"/>
</dbReference>
<dbReference type="HAMAP" id="MF_01420">
    <property type="entry name" value="HTH_type_WhiA"/>
    <property type="match status" value="1"/>
</dbReference>
<feature type="domain" description="WhiA LAGLIDADG-like" evidence="8">
    <location>
        <begin position="110"/>
        <end position="201"/>
    </location>
</feature>
<keyword evidence="1 4" id="KW-0132">Cell division</keyword>
<keyword evidence="3 4" id="KW-0131">Cell cycle</keyword>
<evidence type="ECO:0000256" key="1">
    <source>
        <dbReference type="ARBA" id="ARBA00022618"/>
    </source>
</evidence>
<evidence type="ECO:0000259" key="8">
    <source>
        <dbReference type="Pfam" id="PF14527"/>
    </source>
</evidence>
<dbReference type="EMBL" id="JAOQKC010000011">
    <property type="protein sequence ID" value="MCU6697179.1"/>
    <property type="molecule type" value="Genomic_DNA"/>
</dbReference>
<dbReference type="Gene3D" id="3.10.28.10">
    <property type="entry name" value="Homing endonucleases"/>
    <property type="match status" value="1"/>
</dbReference>
<sequence length="335" mass="37665">MSFSSEIKQELSCQVPPARHCRLAEMAAILSYCSHVESADGDSPCVKMHTENLAVARKYFTLLRKTFNIEMNVSVRQGRNPRGSRSYEVTSFDGLEPVKHMLVQNQCCKRAYIRGAFLASGSMSDPEKGYHFEIVCSTEEKAEKLQEMLTGFGIDARITLRKRSFVLYVKEGSQIVDLLNVMEAHVALMKFENVRILKEMRNSVNRQVNCETANLNKTVSAAVKQIEDIQFIQRTIGFDELPENLAEIAVLRLEQPETTLKELGQMLTPPVGKSGVNHRLRKLSMIAEELRDHKEENYYDETGNHDSDSGRAGSQTGRTAGTGGEPVRQRDLCGE</sequence>
<feature type="domain" description="Sporulation transcription regulator WhiA N-terminal" evidence="7">
    <location>
        <begin position="19"/>
        <end position="90"/>
    </location>
</feature>
<dbReference type="SUPFAM" id="SSF55608">
    <property type="entry name" value="Homing endonucleases"/>
    <property type="match status" value="1"/>
</dbReference>
<evidence type="ECO:0000313" key="10">
    <source>
        <dbReference type="Proteomes" id="UP001652461"/>
    </source>
</evidence>
<evidence type="ECO:0000256" key="2">
    <source>
        <dbReference type="ARBA" id="ARBA00023125"/>
    </source>
</evidence>
<accession>A0ABT2RXX7</accession>
<comment type="caution">
    <text evidence="9">The sequence shown here is derived from an EMBL/GenBank/DDBJ whole genome shotgun (WGS) entry which is preliminary data.</text>
</comment>
<evidence type="ECO:0000259" key="7">
    <source>
        <dbReference type="Pfam" id="PF10298"/>
    </source>
</evidence>
<evidence type="ECO:0000256" key="3">
    <source>
        <dbReference type="ARBA" id="ARBA00023306"/>
    </source>
</evidence>
<protein>
    <recommendedName>
        <fullName evidence="4">Probable cell division protein WhiA</fullName>
    </recommendedName>
</protein>
<gene>
    <name evidence="4 9" type="primary">whiA</name>
    <name evidence="9" type="ORF">OCV63_09735</name>
</gene>
<comment type="similarity">
    <text evidence="4">Belongs to the WhiA family.</text>
</comment>
<dbReference type="InterPro" id="IPR023054">
    <property type="entry name" value="Sporulation_regulator_WhiA_C"/>
</dbReference>
<dbReference type="Pfam" id="PF02650">
    <property type="entry name" value="HTH_WhiA"/>
    <property type="match status" value="1"/>
</dbReference>
<feature type="compositionally biased region" description="Basic and acidic residues" evidence="5">
    <location>
        <begin position="296"/>
        <end position="309"/>
    </location>
</feature>
<keyword evidence="10" id="KW-1185">Reference proteome</keyword>
<comment type="function">
    <text evidence="4">Involved in cell division and chromosome segregation.</text>
</comment>
<dbReference type="InterPro" id="IPR018478">
    <property type="entry name" value="Sporu_reg_WhiA_N_dom"/>
</dbReference>
<dbReference type="InterPro" id="IPR003802">
    <property type="entry name" value="Sporulation_regulator_WhiA"/>
</dbReference>
<dbReference type="PANTHER" id="PTHR37307">
    <property type="entry name" value="CELL DIVISION PROTEIN WHIA-RELATED"/>
    <property type="match status" value="1"/>
</dbReference>
<reference evidence="9 10" key="1">
    <citation type="journal article" date="2021" name="ISME Commun">
        <title>Automated analysis of genomic sequences facilitates high-throughput and comprehensive description of bacteria.</title>
        <authorList>
            <person name="Hitch T.C.A."/>
        </authorList>
    </citation>
    <scope>NUCLEOTIDE SEQUENCE [LARGE SCALE GENOMIC DNA]</scope>
    <source>
        <strain evidence="9 10">Sanger_04</strain>
    </source>
</reference>
<dbReference type="NCBIfam" id="TIGR00647">
    <property type="entry name" value="DNA_bind_WhiA"/>
    <property type="match status" value="1"/>
</dbReference>
<evidence type="ECO:0000256" key="5">
    <source>
        <dbReference type="SAM" id="MobiDB-lite"/>
    </source>
</evidence>
<dbReference type="Pfam" id="PF14527">
    <property type="entry name" value="LAGLIDADG_WhiA"/>
    <property type="match status" value="1"/>
</dbReference>
<dbReference type="PANTHER" id="PTHR37307:SF1">
    <property type="entry name" value="CELL DIVISION PROTEIN WHIA-RELATED"/>
    <property type="match status" value="1"/>
</dbReference>